<evidence type="ECO:0000256" key="1">
    <source>
        <dbReference type="ARBA" id="ARBA00023065"/>
    </source>
</evidence>
<dbReference type="EMBL" id="LIAE01006833">
    <property type="protein sequence ID" value="PAV84610.1"/>
    <property type="molecule type" value="Genomic_DNA"/>
</dbReference>
<dbReference type="InterPro" id="IPR045095">
    <property type="entry name" value="ACDP"/>
</dbReference>
<keyword evidence="3" id="KW-1133">Transmembrane helix</keyword>
<evidence type="ECO:0000313" key="5">
    <source>
        <dbReference type="Proteomes" id="UP000218231"/>
    </source>
</evidence>
<dbReference type="PANTHER" id="PTHR12064:SF94">
    <property type="entry name" value="UNEXTENDED PROTEIN"/>
    <property type="match status" value="1"/>
</dbReference>
<feature type="transmembrane region" description="Helical" evidence="3">
    <location>
        <begin position="192"/>
        <end position="211"/>
    </location>
</feature>
<name>A0A2A2LEP5_9BILA</name>
<evidence type="ECO:0000313" key="4">
    <source>
        <dbReference type="EMBL" id="PAV84610.1"/>
    </source>
</evidence>
<comment type="caution">
    <text evidence="4">The sequence shown here is derived from an EMBL/GenBank/DDBJ whole genome shotgun (WGS) entry which is preliminary data.</text>
</comment>
<feature type="compositionally biased region" description="Basic residues" evidence="2">
    <location>
        <begin position="431"/>
        <end position="447"/>
    </location>
</feature>
<protein>
    <recommendedName>
        <fullName evidence="6">CNNM transmembrane domain-containing protein</fullName>
    </recommendedName>
</protein>
<keyword evidence="1" id="KW-0406">Ion transport</keyword>
<keyword evidence="3" id="KW-0812">Transmembrane</keyword>
<keyword evidence="1" id="KW-0813">Transport</keyword>
<dbReference type="GO" id="GO:0006811">
    <property type="term" value="P:monoatomic ion transport"/>
    <property type="evidence" value="ECO:0007669"/>
    <property type="project" value="UniProtKB-KW"/>
</dbReference>
<evidence type="ECO:0008006" key="6">
    <source>
        <dbReference type="Google" id="ProtNLM"/>
    </source>
</evidence>
<keyword evidence="5" id="KW-1185">Reference proteome</keyword>
<dbReference type="Proteomes" id="UP000218231">
    <property type="component" value="Unassembled WGS sequence"/>
</dbReference>
<keyword evidence="3" id="KW-0472">Membrane</keyword>
<dbReference type="OrthoDB" id="5353557at2759"/>
<evidence type="ECO:0000256" key="2">
    <source>
        <dbReference type="SAM" id="MobiDB-lite"/>
    </source>
</evidence>
<feature type="compositionally biased region" description="Basic and acidic residues" evidence="2">
    <location>
        <begin position="380"/>
        <end position="394"/>
    </location>
</feature>
<accession>A0A2A2LEP5</accession>
<proteinExistence type="predicted"/>
<gene>
    <name evidence="4" type="ORF">WR25_26285</name>
</gene>
<feature type="transmembrane region" description="Helical" evidence="3">
    <location>
        <begin position="81"/>
        <end position="101"/>
    </location>
</feature>
<dbReference type="InterPro" id="IPR046342">
    <property type="entry name" value="CBS_dom_sf"/>
</dbReference>
<dbReference type="STRING" id="2018661.A0A2A2LEP5"/>
<feature type="region of interest" description="Disordered" evidence="2">
    <location>
        <begin position="380"/>
        <end position="400"/>
    </location>
</feature>
<sequence length="447" mass="51630">MYGMQVFETIDDETPLIALKKDLINSTDEPSFKIRAYGRDAEEITEMFVARSPSCNDQFMKVRVVKRGANSITGQIVDTKIAHGILYLCFKPAVTIMFDYFQMKFADQHVLPFYIVGALLAYILSAMFSGLNIALMSMDVENLHLIKEHDVNRRKREYAESIIPIRKNEHLLLCTIIFDGSLSRHGLLIGSYSRPLVTAFMVFAFPIAWPLSKCLDLIVGRHKNHRLEYREMLANVTKQIPGEQLQRVVRNTMNLDAKVAGDVMTPIQNVTMISERQVLNRQILSTLMAKKHTRIPAKTLCELWTRSSHYRYVVRDTPVSKLIQFGSNLNILKEMKSGFSIALVVDFSQEKSAYSIVGIVTLEDNLEEVIGEIYDEKDLQSREKAQERKSERHKNSITSTRYTLGYNNPKIRLEYKFMSFRERGEKESHKEHKTHHAKRYNRHDKVT</sequence>
<evidence type="ECO:0000256" key="3">
    <source>
        <dbReference type="SAM" id="Phobius"/>
    </source>
</evidence>
<dbReference type="SUPFAM" id="SSF54631">
    <property type="entry name" value="CBS-domain pair"/>
    <property type="match status" value="1"/>
</dbReference>
<dbReference type="PANTHER" id="PTHR12064">
    <property type="entry name" value="METAL TRANSPORTER CNNM"/>
    <property type="match status" value="1"/>
</dbReference>
<dbReference type="Gene3D" id="3.10.580.10">
    <property type="entry name" value="CBS-domain"/>
    <property type="match status" value="2"/>
</dbReference>
<feature type="region of interest" description="Disordered" evidence="2">
    <location>
        <begin position="424"/>
        <end position="447"/>
    </location>
</feature>
<dbReference type="AlphaFoldDB" id="A0A2A2LEP5"/>
<reference evidence="4 5" key="1">
    <citation type="journal article" date="2017" name="Curr. Biol.">
        <title>Genome architecture and evolution of a unichromosomal asexual nematode.</title>
        <authorList>
            <person name="Fradin H."/>
            <person name="Zegar C."/>
            <person name="Gutwein M."/>
            <person name="Lucas J."/>
            <person name="Kovtun M."/>
            <person name="Corcoran D."/>
            <person name="Baugh L.R."/>
            <person name="Kiontke K."/>
            <person name="Gunsalus K."/>
            <person name="Fitch D.H."/>
            <person name="Piano F."/>
        </authorList>
    </citation>
    <scope>NUCLEOTIDE SEQUENCE [LARGE SCALE GENOMIC DNA]</scope>
    <source>
        <strain evidence="4">PF1309</strain>
    </source>
</reference>
<dbReference type="GO" id="GO:0010960">
    <property type="term" value="P:magnesium ion homeostasis"/>
    <property type="evidence" value="ECO:0007669"/>
    <property type="project" value="InterPro"/>
</dbReference>
<feature type="transmembrane region" description="Helical" evidence="3">
    <location>
        <begin position="113"/>
        <end position="135"/>
    </location>
</feature>
<organism evidence="4 5">
    <name type="scientific">Diploscapter pachys</name>
    <dbReference type="NCBI Taxonomy" id="2018661"/>
    <lineage>
        <taxon>Eukaryota</taxon>
        <taxon>Metazoa</taxon>
        <taxon>Ecdysozoa</taxon>
        <taxon>Nematoda</taxon>
        <taxon>Chromadorea</taxon>
        <taxon>Rhabditida</taxon>
        <taxon>Rhabditina</taxon>
        <taxon>Rhabditomorpha</taxon>
        <taxon>Rhabditoidea</taxon>
        <taxon>Rhabditidae</taxon>
        <taxon>Diploscapter</taxon>
    </lineage>
</organism>